<name>A0A2H1V5V8_SPOFR</name>
<evidence type="ECO:0000313" key="7">
    <source>
        <dbReference type="EMBL" id="SOQ36211.1"/>
    </source>
</evidence>
<dbReference type="PANTHER" id="PTHR24096">
    <property type="entry name" value="LONG-CHAIN-FATTY-ACID--COA LIGASE"/>
    <property type="match status" value="1"/>
</dbReference>
<dbReference type="PANTHER" id="PTHR24096:SF149">
    <property type="entry name" value="AMP-BINDING DOMAIN-CONTAINING PROTEIN-RELATED"/>
    <property type="match status" value="1"/>
</dbReference>
<keyword evidence="3" id="KW-0436">Ligase</keyword>
<dbReference type="InterPro" id="IPR000873">
    <property type="entry name" value="AMP-dep_synth/lig_dom"/>
</dbReference>
<evidence type="ECO:0000256" key="2">
    <source>
        <dbReference type="ARBA" id="ARBA00006432"/>
    </source>
</evidence>
<proteinExistence type="inferred from homology"/>
<dbReference type="Gene3D" id="3.30.300.30">
    <property type="match status" value="2"/>
</dbReference>
<dbReference type="AlphaFoldDB" id="A0A2H1V5V8"/>
<protein>
    <submittedName>
        <fullName evidence="7">SFRICE_014169</fullName>
    </submittedName>
</protein>
<dbReference type="Pfam" id="PF00501">
    <property type="entry name" value="AMP-binding"/>
    <property type="match status" value="2"/>
</dbReference>
<feature type="domain" description="AMP-dependent synthetase/ligase" evidence="5">
    <location>
        <begin position="62"/>
        <end position="419"/>
    </location>
</feature>
<organism evidence="7">
    <name type="scientific">Spodoptera frugiperda</name>
    <name type="common">Fall armyworm</name>
    <dbReference type="NCBI Taxonomy" id="7108"/>
    <lineage>
        <taxon>Eukaryota</taxon>
        <taxon>Metazoa</taxon>
        <taxon>Ecdysozoa</taxon>
        <taxon>Arthropoda</taxon>
        <taxon>Hexapoda</taxon>
        <taxon>Insecta</taxon>
        <taxon>Pterygota</taxon>
        <taxon>Neoptera</taxon>
        <taxon>Endopterygota</taxon>
        <taxon>Lepidoptera</taxon>
        <taxon>Glossata</taxon>
        <taxon>Ditrysia</taxon>
        <taxon>Noctuoidea</taxon>
        <taxon>Noctuidae</taxon>
        <taxon>Amphipyrinae</taxon>
        <taxon>Spodoptera</taxon>
    </lineage>
</organism>
<dbReference type="GO" id="GO:0016405">
    <property type="term" value="F:CoA-ligase activity"/>
    <property type="evidence" value="ECO:0007669"/>
    <property type="project" value="TreeGrafter"/>
</dbReference>
<evidence type="ECO:0000259" key="5">
    <source>
        <dbReference type="Pfam" id="PF00501"/>
    </source>
</evidence>
<evidence type="ECO:0000256" key="3">
    <source>
        <dbReference type="ARBA" id="ARBA00022598"/>
    </source>
</evidence>
<gene>
    <name evidence="7" type="ORF">SFRICE_014169</name>
</gene>
<dbReference type="EMBL" id="ODYU01000840">
    <property type="protein sequence ID" value="SOQ36211.1"/>
    <property type="molecule type" value="Genomic_DNA"/>
</dbReference>
<feature type="domain" description="AMP-binding enzyme C-terminal" evidence="6">
    <location>
        <begin position="996"/>
        <end position="1072"/>
    </location>
</feature>
<feature type="domain" description="AMP-dependent synthetase/ligase" evidence="5">
    <location>
        <begin position="587"/>
        <end position="945"/>
    </location>
</feature>
<evidence type="ECO:0000256" key="4">
    <source>
        <dbReference type="ARBA" id="ARBA00023140"/>
    </source>
</evidence>
<reference evidence="7" key="1">
    <citation type="submission" date="2016-07" db="EMBL/GenBank/DDBJ databases">
        <authorList>
            <person name="Bretaudeau A."/>
        </authorList>
    </citation>
    <scope>NUCLEOTIDE SEQUENCE</scope>
    <source>
        <strain evidence="7">Rice</strain>
        <tissue evidence="7">Whole body</tissue>
    </source>
</reference>
<keyword evidence="4" id="KW-0576">Peroxisome</keyword>
<dbReference type="GO" id="GO:0005777">
    <property type="term" value="C:peroxisome"/>
    <property type="evidence" value="ECO:0007669"/>
    <property type="project" value="UniProtKB-SubCell"/>
</dbReference>
<accession>A0A2H1V5V8</accession>
<evidence type="ECO:0000259" key="6">
    <source>
        <dbReference type="Pfam" id="PF13193"/>
    </source>
</evidence>
<dbReference type="Pfam" id="PF13193">
    <property type="entry name" value="AMP-binding_C"/>
    <property type="match status" value="2"/>
</dbReference>
<dbReference type="Gene3D" id="3.40.50.12780">
    <property type="entry name" value="N-terminal domain of ligase-like"/>
    <property type="match status" value="2"/>
</dbReference>
<dbReference type="SUPFAM" id="SSF56801">
    <property type="entry name" value="Acetyl-CoA synthetase-like"/>
    <property type="match status" value="2"/>
</dbReference>
<dbReference type="InterPro" id="IPR042099">
    <property type="entry name" value="ANL_N_sf"/>
</dbReference>
<feature type="domain" description="AMP-binding enzyme C-terminal" evidence="6">
    <location>
        <begin position="470"/>
        <end position="538"/>
    </location>
</feature>
<evidence type="ECO:0000256" key="1">
    <source>
        <dbReference type="ARBA" id="ARBA00004275"/>
    </source>
</evidence>
<dbReference type="InterPro" id="IPR045851">
    <property type="entry name" value="AMP-bd_C_sf"/>
</dbReference>
<comment type="subcellular location">
    <subcellularLocation>
        <location evidence="1">Peroxisome</location>
    </subcellularLocation>
</comment>
<sequence>MFFKWYKRADGSPDEEVKMVKQCSDAVHWYMEEVGARVVAKTGIPSDRHHLGKLMLHSLQDDPDFILQIDGATGESETFSSVLDRSIRCAVSLTNMGLKQGDVMVLMGPNHLDYCIPHTAGLFLGLKVASIDATLCVNELEQLFETNRPKIIFAQTTKLEDIYKALSLSNMDAKVVTFDNDSNSTLAQLLKDTDEESVKNFKPTDFDPSNTIAFLTSTSGTTGIPKTAMITHENLAISLPYIWKTMSNFPSPVKIAFVVSPAQWITTGFSYIISPVLKVTRLQTSAPVTPEHFGELVDKYRPGYILCNPVLMKRLAEQAKCDFTCFKHMTLGGSFVPQELVDTMKKLTQSENVYVMYGMSELSGTAFFNDCTLPPGSCGRPAGSFDCKLVDPETHKEVTDPHVPGELWFKGPAVFKGYHNNPEVTRETFSDDGWFRCGDIFYRDESWNVYFVERYKSLLKYNNHQVSPLEVEMTIMKHPGVLQVAVTGIPDRECGDLVVACVVPKPGCSPTAQEIKDLVKENLTDTKHLRGGVIFMEKTLKSTMVKRGNDAVHWYMEEVGARVVAKTGIPSDRHHLGKLMLHSLQDDPDFILQIDGATGESETFGSALDRSIRCAVSLTNMGLKQGDVMVLMGPNHIDYCIPHTAGLFLGLKVASIDATLCVNELKQLFETNRPKIIFAQTKKLEDINKALSASKVDAKMVTFDNNSIYKTMTELLNDADEASVKKFQPTDFDPSSTIAFLTSTSGTTGIPKTAMITHENLAISLPYIWKTMSKFPSPIKISFVVSPAQWITTGFNYIFSPVLKFTRLQTSKPVTPEHFGDLVNKYRPNYILCNPVLMRTLAEQANCDFTCFEQMSLAGSYVSPELVEKMKKLTQSEDVFIHYGMSELSGTAFVHDCPAPPGSCGRPAGSFDCKLVDPETHKEVTDPHVQGELWFKGPAVFKGYHNNPEVTRETFSDDGWFRCGDIFYRDESWNVYFVERYKSLLKYNNHQVSPLEVEMTIMKHPGVLQVAVTGIPDRECGDLVVACVVPKPGCSPTAQEIKDLVKENLTDTKHLRGGVIFMESLPITSASKINRQKLKELALTKPRK</sequence>
<comment type="similarity">
    <text evidence="2">Belongs to the ATP-dependent AMP-binding enzyme family.</text>
</comment>
<dbReference type="InterPro" id="IPR025110">
    <property type="entry name" value="AMP-bd_C"/>
</dbReference>